<comment type="pathway">
    <text evidence="2">Purine metabolism; IMP biosynthesis via de novo pathway; 5-amino-1-(5-phospho-D-ribosyl)imidazole from N(2)-formyl-N(1)-(5-phospho-D-ribosyl)glycinamide: step 1/2.</text>
</comment>
<evidence type="ECO:0000256" key="5">
    <source>
        <dbReference type="ARBA" id="ARBA00022490"/>
    </source>
</evidence>
<evidence type="ECO:0000259" key="19">
    <source>
        <dbReference type="Pfam" id="PF18072"/>
    </source>
</evidence>
<feature type="domain" description="Phosphoribosylformylglycinamidine synthase linker" evidence="19">
    <location>
        <begin position="190"/>
        <end position="239"/>
    </location>
</feature>
<sequence>MVRQDSSILRFFQKSAFPEAKKSDLLKKLQDKYSFIENVEVELCFHVEITSELTEAELNILKWILKSPLQPQSLLNSTSLKKENGSLLVEIGPRFNFSTSNSTNAVSICQNLGLKQVTRLETSRRYWIKSDSTHGFSKIQEQEIISMIHDRMTECRYTEENIPKKSFNEKLLKRENIYNVDVLKLGKKALQDIDAELGLAFDEADLTYYTNLFKNVLKRNPTNVECFDMAQSNSEHSRHWFFKGKMIVDNKEYEDSLIDMIMKTQEHTNKNNVIKFSDNSSAIKGFTNANLRPVNAGKTSVFQSVITNSDLIFTAETHNFPTGVAPFSGATTGTGGRIRDVQCVGRGGYCIAGTAGYSVGNLNIPGYKLPWEDNSLQYPINFAPPLEVLIEASNGASDYGNKFGEPLISGFVRTFGMVDSYGERREWIKPIMFSGGIGSMEANMTDKLPPQKGHQIVKIGGPVYRIGVGGGSASSVEVQGDNKAELDFNAVQRGDAEMEQKLNRVVRACLELGNRNPIVSIHDQGAGGNGNVLKELVEPAGGIIYVNRFELGDPTINALELWGAEYQENNALLCSKDDLKLLTDICKRERCPINVVGEVTGTGKVVLSLDESQTITPFNLELDHVLGKMPKKIFHLSRKANIQKALDIHPSNSIYKSLEKVLRLPAVCSKRYLTNKVDRCVTGLVAQQQCVGPLHTPLADVAVTAISHFSYEGIASSIGEQPIKGLVNCGAGARMTVAEALSNLVFAVITDIKDIKCSGNWMWAAKLPGEGAALVDTCKAMCDIMCELGIAIDGGKDSLSMAARVDQEVVKAPGTLVISTYAPCPDIRKVVTPDLKAPSMGQTGVLIFIDLSNDHNRLGGSALAQTFNQLGDECPDVESVKKLSNAFKATQKLIKDGAVLSGHDWNGSHNWPSTRNALSILFSEEVGWVLEVLQGTYNIALRHSKKWMYLYTTLERVQSFAFDANGEETSYKLEIQQTVKSCADEEFNSLAIRKGPNYTLTFDPDVSSVESDRQIKVAVIREEGSNGDREMAAAFVRVGFEVWDVTMQDLLSGDITLDKFRGVIFPGGFSYADVLGSAKGWAANILFNEKLRAQFDKFYNRPDTFSLGVCNGCQLMALIGWIGKLDDIHSKPQVYLDHNLSGRFECRWSTVKIQKSNAIMFKNMENSTFGVWVAHGEGRFTFQDNQIYKQMVDSNCAALRYVDDENIPTELYPLNPNGSIEGLAGVCSENGRHLAMMPHPERCVQPFQWPYMPADWVNYRSSPWEKMFRNAFTWCLEHQ</sequence>
<dbReference type="FunFam" id="1.10.8.750:FF:000001">
    <property type="entry name" value="Putative phosphoribosylformylglycinamidine synthase"/>
    <property type="match status" value="1"/>
</dbReference>
<dbReference type="GO" id="GO:0005737">
    <property type="term" value="C:cytoplasm"/>
    <property type="evidence" value="ECO:0007669"/>
    <property type="project" value="UniProtKB-SubCell"/>
</dbReference>
<keyword evidence="9" id="KW-0547">Nucleotide-binding</keyword>
<dbReference type="InterPro" id="IPR036604">
    <property type="entry name" value="PurS-like_sf"/>
</dbReference>
<dbReference type="SUPFAM" id="SSF82697">
    <property type="entry name" value="PurS-like"/>
    <property type="match status" value="1"/>
</dbReference>
<evidence type="ECO:0000313" key="22">
    <source>
        <dbReference type="EMBL" id="KAK9891563.1"/>
    </source>
</evidence>
<evidence type="ECO:0000256" key="3">
    <source>
        <dbReference type="ARBA" id="ARBA00008608"/>
    </source>
</evidence>
<dbReference type="InterPro" id="IPR010073">
    <property type="entry name" value="PurL_large"/>
</dbReference>
<keyword evidence="5" id="KW-0963">Cytoplasm</keyword>
<dbReference type="FunFam" id="3.30.1330.10:FF:000010">
    <property type="entry name" value="Phosphoribosylformylglycinamidine synthase"/>
    <property type="match status" value="1"/>
</dbReference>
<dbReference type="NCBIfam" id="NF003672">
    <property type="entry name" value="PRK05297.1"/>
    <property type="match status" value="1"/>
</dbReference>
<keyword evidence="7" id="KW-0436">Ligase</keyword>
<evidence type="ECO:0000259" key="21">
    <source>
        <dbReference type="Pfam" id="PF22689"/>
    </source>
</evidence>
<comment type="similarity">
    <text evidence="3">In the N-terminal section; belongs to the FGAMS family.</text>
</comment>
<evidence type="ECO:0000256" key="10">
    <source>
        <dbReference type="ARBA" id="ARBA00022755"/>
    </source>
</evidence>
<gene>
    <name evidence="22" type="ORF">WA026_015524</name>
</gene>
<evidence type="ECO:0000256" key="12">
    <source>
        <dbReference type="ARBA" id="ARBA00022842"/>
    </source>
</evidence>
<dbReference type="Gene3D" id="3.40.50.880">
    <property type="match status" value="1"/>
</dbReference>
<dbReference type="EC" id="6.3.5.3" evidence="4"/>
<dbReference type="InterPro" id="IPR055181">
    <property type="entry name" value="FGAR-AT_PurM_N-like"/>
</dbReference>
<comment type="subcellular location">
    <subcellularLocation>
        <location evidence="1">Cytoplasm</location>
    </subcellularLocation>
</comment>
<dbReference type="GO" id="GO:0004642">
    <property type="term" value="F:phosphoribosylformylglycinamidine synthase activity"/>
    <property type="evidence" value="ECO:0007669"/>
    <property type="project" value="UniProtKB-EC"/>
</dbReference>
<dbReference type="PANTHER" id="PTHR10099:SF1">
    <property type="entry name" value="PHOSPHORIBOSYLFORMYLGLYCINAMIDINE SYNTHASE"/>
    <property type="match status" value="1"/>
</dbReference>
<proteinExistence type="inferred from homology"/>
<comment type="caution">
    <text evidence="22">The sequence shown here is derived from an EMBL/GenBank/DDBJ whole genome shotgun (WGS) entry which is preliminary data.</text>
</comment>
<keyword evidence="10" id="KW-0658">Purine biosynthesis</keyword>
<evidence type="ECO:0000256" key="8">
    <source>
        <dbReference type="ARBA" id="ARBA00022723"/>
    </source>
</evidence>
<dbReference type="PANTHER" id="PTHR10099">
    <property type="entry name" value="PHOSPHORIBOSYLFORMYLGLYCINAMIDINE SYNTHASE"/>
    <property type="match status" value="1"/>
</dbReference>
<dbReference type="EMBL" id="JARQZJ010000129">
    <property type="protein sequence ID" value="KAK9891563.1"/>
    <property type="molecule type" value="Genomic_DNA"/>
</dbReference>
<dbReference type="Pfam" id="PF13507">
    <property type="entry name" value="GATase_5"/>
    <property type="match status" value="1"/>
</dbReference>
<protein>
    <recommendedName>
        <fullName evidence="17">Phosphoribosylformylglycinamidine synthase</fullName>
        <ecNumber evidence="4">6.3.5.3</ecNumber>
    </recommendedName>
    <alternativeName>
        <fullName evidence="15">Formylglycinamide ribonucleotide amidotransferase</fullName>
    </alternativeName>
    <alternativeName>
        <fullName evidence="14">Formylglycinamide ribotide amidotransferase</fullName>
    </alternativeName>
</protein>
<accession>A0AAW1V8R9</accession>
<dbReference type="Pfam" id="PF02769">
    <property type="entry name" value="AIRS_C"/>
    <property type="match status" value="1"/>
</dbReference>
<dbReference type="Gene3D" id="3.90.650.10">
    <property type="entry name" value="PurM-like C-terminal domain"/>
    <property type="match status" value="2"/>
</dbReference>
<dbReference type="NCBIfam" id="TIGR01735">
    <property type="entry name" value="FGAM_synt"/>
    <property type="match status" value="1"/>
</dbReference>
<dbReference type="CDD" id="cd02203">
    <property type="entry name" value="PurL_repeat1"/>
    <property type="match status" value="1"/>
</dbReference>
<feature type="domain" description="FGAR-AT PurM N-terminal-like" evidence="21">
    <location>
        <begin position="669"/>
        <end position="823"/>
    </location>
</feature>
<dbReference type="InterPro" id="IPR041609">
    <property type="entry name" value="PurL_linker"/>
</dbReference>
<dbReference type="SMART" id="SM01211">
    <property type="entry name" value="GATase_5"/>
    <property type="match status" value="1"/>
</dbReference>
<feature type="domain" description="PurM-like C-terminal" evidence="18">
    <location>
        <begin position="452"/>
        <end position="608"/>
    </location>
</feature>
<evidence type="ECO:0000256" key="6">
    <source>
        <dbReference type="ARBA" id="ARBA00022553"/>
    </source>
</evidence>
<keyword evidence="8" id="KW-0479">Metal-binding</keyword>
<evidence type="ECO:0000256" key="7">
    <source>
        <dbReference type="ARBA" id="ARBA00022598"/>
    </source>
</evidence>
<dbReference type="GO" id="GO:0046872">
    <property type="term" value="F:metal ion binding"/>
    <property type="evidence" value="ECO:0007669"/>
    <property type="project" value="UniProtKB-KW"/>
</dbReference>
<keyword evidence="12" id="KW-0460">Magnesium</keyword>
<dbReference type="InterPro" id="IPR036921">
    <property type="entry name" value="PurM-like_N_sf"/>
</dbReference>
<evidence type="ECO:0000256" key="17">
    <source>
        <dbReference type="ARBA" id="ARBA00071729"/>
    </source>
</evidence>
<dbReference type="Gene3D" id="1.10.8.750">
    <property type="entry name" value="Phosphoribosylformylglycinamidine synthase, linker domain"/>
    <property type="match status" value="1"/>
</dbReference>
<keyword evidence="6" id="KW-0597">Phosphoprotein</keyword>
<dbReference type="SUPFAM" id="SSF56042">
    <property type="entry name" value="PurM C-terminal domain-like"/>
    <property type="match status" value="2"/>
</dbReference>
<feature type="domain" description="Phosphoribosylformylglycinamidine synthase N-terminal" evidence="20">
    <location>
        <begin position="43"/>
        <end position="167"/>
    </location>
</feature>
<dbReference type="HAMAP" id="MF_00419">
    <property type="entry name" value="PurL_1"/>
    <property type="match status" value="1"/>
</dbReference>
<dbReference type="Pfam" id="PF18076">
    <property type="entry name" value="FGAR-AT_N"/>
    <property type="match status" value="1"/>
</dbReference>
<dbReference type="GO" id="GO:0005524">
    <property type="term" value="F:ATP binding"/>
    <property type="evidence" value="ECO:0007669"/>
    <property type="project" value="UniProtKB-KW"/>
</dbReference>
<dbReference type="Pfam" id="PF22689">
    <property type="entry name" value="FGAR-AT_PurM_N-like"/>
    <property type="match status" value="1"/>
</dbReference>
<evidence type="ECO:0000256" key="4">
    <source>
        <dbReference type="ARBA" id="ARBA00012747"/>
    </source>
</evidence>
<dbReference type="FunFam" id="3.90.650.10:FF:000008">
    <property type="entry name" value="Phosphoribosylformylglycinamidine synthase"/>
    <property type="match status" value="1"/>
</dbReference>
<name>A0AAW1V8R9_9CUCU</name>
<dbReference type="Gene3D" id="3.30.1330.10">
    <property type="entry name" value="PurM-like, N-terminal domain"/>
    <property type="match status" value="2"/>
</dbReference>
<dbReference type="InterPro" id="IPR036676">
    <property type="entry name" value="PurM-like_C_sf"/>
</dbReference>
<dbReference type="FunFam" id="3.30.1330.10:FF:000007">
    <property type="entry name" value="Phosphoribosylformylglycinamidine synthase, putative"/>
    <property type="match status" value="1"/>
</dbReference>
<dbReference type="InterPro" id="IPR010918">
    <property type="entry name" value="PurM-like_C_dom"/>
</dbReference>
<keyword evidence="13" id="KW-0315">Glutamine amidotransferase</keyword>
<dbReference type="PROSITE" id="PS51273">
    <property type="entry name" value="GATASE_TYPE_1"/>
    <property type="match status" value="1"/>
</dbReference>
<dbReference type="SUPFAM" id="SSF52317">
    <property type="entry name" value="Class I glutamine amidotransferase-like"/>
    <property type="match status" value="1"/>
</dbReference>
<dbReference type="InterPro" id="IPR040707">
    <property type="entry name" value="FGAR-AT_N"/>
</dbReference>
<dbReference type="GO" id="GO:0006189">
    <property type="term" value="P:'de novo' IMP biosynthetic process"/>
    <property type="evidence" value="ECO:0007669"/>
    <property type="project" value="InterPro"/>
</dbReference>
<dbReference type="InterPro" id="IPR029062">
    <property type="entry name" value="Class_I_gatase-like"/>
</dbReference>
<evidence type="ECO:0000256" key="9">
    <source>
        <dbReference type="ARBA" id="ARBA00022741"/>
    </source>
</evidence>
<dbReference type="Pfam" id="PF18072">
    <property type="entry name" value="FGAR-AT_linker"/>
    <property type="match status" value="1"/>
</dbReference>
<keyword evidence="23" id="KW-1185">Reference proteome</keyword>
<evidence type="ECO:0000256" key="11">
    <source>
        <dbReference type="ARBA" id="ARBA00022840"/>
    </source>
</evidence>
<dbReference type="Proteomes" id="UP001431783">
    <property type="component" value="Unassembled WGS sequence"/>
</dbReference>
<evidence type="ECO:0000256" key="14">
    <source>
        <dbReference type="ARBA" id="ARBA00029823"/>
    </source>
</evidence>
<evidence type="ECO:0000259" key="20">
    <source>
        <dbReference type="Pfam" id="PF18076"/>
    </source>
</evidence>
<evidence type="ECO:0000313" key="23">
    <source>
        <dbReference type="Proteomes" id="UP001431783"/>
    </source>
</evidence>
<evidence type="ECO:0000256" key="15">
    <source>
        <dbReference type="ARBA" id="ARBA00032632"/>
    </source>
</evidence>
<dbReference type="SUPFAM" id="SSF109736">
    <property type="entry name" value="FGAM synthase PurL, linker domain"/>
    <property type="match status" value="1"/>
</dbReference>
<evidence type="ECO:0000256" key="1">
    <source>
        <dbReference type="ARBA" id="ARBA00004496"/>
    </source>
</evidence>
<organism evidence="22 23">
    <name type="scientific">Henosepilachna vigintioctopunctata</name>
    <dbReference type="NCBI Taxonomy" id="420089"/>
    <lineage>
        <taxon>Eukaryota</taxon>
        <taxon>Metazoa</taxon>
        <taxon>Ecdysozoa</taxon>
        <taxon>Arthropoda</taxon>
        <taxon>Hexapoda</taxon>
        <taxon>Insecta</taxon>
        <taxon>Pterygota</taxon>
        <taxon>Neoptera</taxon>
        <taxon>Endopterygota</taxon>
        <taxon>Coleoptera</taxon>
        <taxon>Polyphaga</taxon>
        <taxon>Cucujiformia</taxon>
        <taxon>Coccinelloidea</taxon>
        <taxon>Coccinellidae</taxon>
        <taxon>Epilachninae</taxon>
        <taxon>Epilachnini</taxon>
        <taxon>Henosepilachna</taxon>
    </lineage>
</organism>
<comment type="function">
    <text evidence="16">Phosphoribosylformylglycinamidine synthase involved in the purines biosynthetic pathway. Catalyzes the ATP-dependent conversion of formylglycinamide ribonucleotide (FGAR) and glutamine to yield formylglycinamidine ribonucleotide (FGAM) and glutamate.</text>
</comment>
<evidence type="ECO:0000256" key="2">
    <source>
        <dbReference type="ARBA" id="ARBA00004920"/>
    </source>
</evidence>
<evidence type="ECO:0000256" key="13">
    <source>
        <dbReference type="ARBA" id="ARBA00022962"/>
    </source>
</evidence>
<dbReference type="AlphaFoldDB" id="A0AAW1V8R9"/>
<dbReference type="CDD" id="cd01740">
    <property type="entry name" value="GATase1_FGAR_AT"/>
    <property type="match status" value="1"/>
</dbReference>
<evidence type="ECO:0000259" key="18">
    <source>
        <dbReference type="Pfam" id="PF02769"/>
    </source>
</evidence>
<reference evidence="22 23" key="1">
    <citation type="submission" date="2023-03" db="EMBL/GenBank/DDBJ databases">
        <title>Genome insight into feeding habits of ladybird beetles.</title>
        <authorList>
            <person name="Li H.-S."/>
            <person name="Huang Y.-H."/>
            <person name="Pang H."/>
        </authorList>
    </citation>
    <scope>NUCLEOTIDE SEQUENCE [LARGE SCALE GENOMIC DNA]</scope>
    <source>
        <strain evidence="22">SYSU_2023b</strain>
        <tissue evidence="22">Whole body</tissue>
    </source>
</reference>
<dbReference type="CDD" id="cd02204">
    <property type="entry name" value="PurL_repeat2"/>
    <property type="match status" value="1"/>
</dbReference>
<keyword evidence="11" id="KW-0067">ATP-binding</keyword>
<dbReference type="SUPFAM" id="SSF55326">
    <property type="entry name" value="PurM N-terminal domain-like"/>
    <property type="match status" value="2"/>
</dbReference>
<evidence type="ECO:0000256" key="16">
    <source>
        <dbReference type="ARBA" id="ARBA00057317"/>
    </source>
</evidence>